<feature type="coiled-coil region" evidence="2">
    <location>
        <begin position="186"/>
        <end position="213"/>
    </location>
</feature>
<dbReference type="EMBL" id="JAINUF010000005">
    <property type="protein sequence ID" value="KAJ8359336.1"/>
    <property type="molecule type" value="Genomic_DNA"/>
</dbReference>
<feature type="coiled-coil region" evidence="2">
    <location>
        <begin position="98"/>
        <end position="132"/>
    </location>
</feature>
<evidence type="ECO:0000256" key="1">
    <source>
        <dbReference type="ARBA" id="ARBA00023054"/>
    </source>
</evidence>
<dbReference type="Proteomes" id="UP001152622">
    <property type="component" value="Chromosome 5"/>
</dbReference>
<feature type="region of interest" description="Disordered" evidence="3">
    <location>
        <begin position="459"/>
        <end position="483"/>
    </location>
</feature>
<dbReference type="GO" id="GO:0005930">
    <property type="term" value="C:axoneme"/>
    <property type="evidence" value="ECO:0007669"/>
    <property type="project" value="TreeGrafter"/>
</dbReference>
<evidence type="ECO:0000259" key="4">
    <source>
        <dbReference type="Pfam" id="PF21773"/>
    </source>
</evidence>
<gene>
    <name evidence="5" type="ORF">SKAU_G00158610</name>
</gene>
<feature type="region of interest" description="Disordered" evidence="3">
    <location>
        <begin position="508"/>
        <end position="533"/>
    </location>
</feature>
<feature type="domain" description="ODAD1 central coiled coil region" evidence="4">
    <location>
        <begin position="148"/>
        <end position="422"/>
    </location>
</feature>
<proteinExistence type="predicted"/>
<evidence type="ECO:0000313" key="6">
    <source>
        <dbReference type="Proteomes" id="UP001152622"/>
    </source>
</evidence>
<keyword evidence="6" id="KW-1185">Reference proteome</keyword>
<feature type="coiled-coil region" evidence="2">
    <location>
        <begin position="336"/>
        <end position="363"/>
    </location>
</feature>
<dbReference type="Pfam" id="PF21773">
    <property type="entry name" value="ODAD1_CC"/>
    <property type="match status" value="1"/>
</dbReference>
<reference evidence="5" key="1">
    <citation type="journal article" date="2023" name="Science">
        <title>Genome structures resolve the early diversification of teleost fishes.</title>
        <authorList>
            <person name="Parey E."/>
            <person name="Louis A."/>
            <person name="Montfort J."/>
            <person name="Bouchez O."/>
            <person name="Roques C."/>
            <person name="Iampietro C."/>
            <person name="Lluch J."/>
            <person name="Castinel A."/>
            <person name="Donnadieu C."/>
            <person name="Desvignes T."/>
            <person name="Floi Bucao C."/>
            <person name="Jouanno E."/>
            <person name="Wen M."/>
            <person name="Mejri S."/>
            <person name="Dirks R."/>
            <person name="Jansen H."/>
            <person name="Henkel C."/>
            <person name="Chen W.J."/>
            <person name="Zahm M."/>
            <person name="Cabau C."/>
            <person name="Klopp C."/>
            <person name="Thompson A.W."/>
            <person name="Robinson-Rechavi M."/>
            <person name="Braasch I."/>
            <person name="Lecointre G."/>
            <person name="Bobe J."/>
            <person name="Postlethwait J.H."/>
            <person name="Berthelot C."/>
            <person name="Roest Crollius H."/>
            <person name="Guiguen Y."/>
        </authorList>
    </citation>
    <scope>NUCLEOTIDE SEQUENCE</scope>
    <source>
        <strain evidence="5">WJC10195</strain>
    </source>
</reference>
<dbReference type="InterPro" id="IPR049258">
    <property type="entry name" value="ODAD1_CC"/>
</dbReference>
<protein>
    <recommendedName>
        <fullName evidence="4">ODAD1 central coiled coil region domain-containing protein</fullName>
    </recommendedName>
</protein>
<feature type="coiled-coil region" evidence="2">
    <location>
        <begin position="12"/>
        <end position="71"/>
    </location>
</feature>
<sequence length="533" mass="62425">MSRGRSAPNVSFNSIESELDEIRAEMAKLKIELRSMEGERQAYILQSQDLIRKQRREMEWLQEEQAELHRILRMCESRTHRLQDASVTQDLLIMLEHKDEMDKLLENEKVTLEQLNKEILRADRRLVILRRVGNTGGHNQRTKVPPTQKTPQVLENHLDQALIRFNMHLTRKSQLREDLESLRIRRIQFYQMCQRLERELREIREDIRDVINISTAAYNARVEVQMNTMRIKELAVKDLAQYSIEMKELETVIADERHLQDFLTIKCHSRSGQDDHGHSPQDTDEWEREEMSDEMLAALDETFLKIHSFTGEEDLDVLVRRFLQIEDQNFALFDYVNKQSNQAKALRDQINQIRQDTEQLYADGQRQESLIRGLQSRQQAAEKKAQACNVQATTVTKILDQVRTGMRRVLRRLERVRNVMKDLPAAATITDKNLVDILDILDQKINDLLRIQAFLKSKNPDKDDAKDASIPKRKASIKSTGEEEKLLTQKELRQKMIKEILLKEGIIGPSRGREVKPSRPNMESGTQRRRPEA</sequence>
<dbReference type="GO" id="GO:0036158">
    <property type="term" value="P:outer dynein arm assembly"/>
    <property type="evidence" value="ECO:0007669"/>
    <property type="project" value="TreeGrafter"/>
</dbReference>
<keyword evidence="1 2" id="KW-0175">Coiled coil</keyword>
<dbReference type="GO" id="GO:0003341">
    <property type="term" value="P:cilium movement"/>
    <property type="evidence" value="ECO:0007669"/>
    <property type="project" value="TreeGrafter"/>
</dbReference>
<dbReference type="InterPro" id="IPR051876">
    <property type="entry name" value="ODA-DC/CCD"/>
</dbReference>
<feature type="compositionally biased region" description="Basic and acidic residues" evidence="3">
    <location>
        <begin position="459"/>
        <end position="470"/>
    </location>
</feature>
<dbReference type="AlphaFoldDB" id="A0A9Q1FI63"/>
<name>A0A9Q1FI63_SYNKA</name>
<dbReference type="OrthoDB" id="6766775at2759"/>
<organism evidence="5 6">
    <name type="scientific">Synaphobranchus kaupii</name>
    <name type="common">Kaup's arrowtooth eel</name>
    <dbReference type="NCBI Taxonomy" id="118154"/>
    <lineage>
        <taxon>Eukaryota</taxon>
        <taxon>Metazoa</taxon>
        <taxon>Chordata</taxon>
        <taxon>Craniata</taxon>
        <taxon>Vertebrata</taxon>
        <taxon>Euteleostomi</taxon>
        <taxon>Actinopterygii</taxon>
        <taxon>Neopterygii</taxon>
        <taxon>Teleostei</taxon>
        <taxon>Anguilliformes</taxon>
        <taxon>Synaphobranchidae</taxon>
        <taxon>Synaphobranchus</taxon>
    </lineage>
</organism>
<comment type="caution">
    <text evidence="5">The sequence shown here is derived from an EMBL/GenBank/DDBJ whole genome shotgun (WGS) entry which is preliminary data.</text>
</comment>
<dbReference type="PANTHER" id="PTHR21694">
    <property type="entry name" value="COILED-COIL DOMAIN-CONTAINING PROTEIN 63"/>
    <property type="match status" value="1"/>
</dbReference>
<evidence type="ECO:0000256" key="2">
    <source>
        <dbReference type="SAM" id="Coils"/>
    </source>
</evidence>
<accession>A0A9Q1FI63</accession>
<evidence type="ECO:0000256" key="3">
    <source>
        <dbReference type="SAM" id="MobiDB-lite"/>
    </source>
</evidence>
<evidence type="ECO:0000313" key="5">
    <source>
        <dbReference type="EMBL" id="KAJ8359336.1"/>
    </source>
</evidence>
<dbReference type="PANTHER" id="PTHR21694:SF35">
    <property type="entry name" value="OUTER DYNEIN ARM-DOCKING COMPLEX SUBUNIT 1"/>
    <property type="match status" value="1"/>
</dbReference>